<dbReference type="Gene3D" id="3.40.50.10190">
    <property type="entry name" value="BRCT domain"/>
    <property type="match status" value="2"/>
</dbReference>
<evidence type="ECO:0000313" key="4">
    <source>
        <dbReference type="Proteomes" id="UP000821837"/>
    </source>
</evidence>
<gene>
    <name evidence="3" type="ORF">HPB52_003033</name>
</gene>
<organism evidence="3 4">
    <name type="scientific">Rhipicephalus sanguineus</name>
    <name type="common">Brown dog tick</name>
    <name type="synonym">Ixodes sanguineus</name>
    <dbReference type="NCBI Taxonomy" id="34632"/>
    <lineage>
        <taxon>Eukaryota</taxon>
        <taxon>Metazoa</taxon>
        <taxon>Ecdysozoa</taxon>
        <taxon>Arthropoda</taxon>
        <taxon>Chelicerata</taxon>
        <taxon>Arachnida</taxon>
        <taxon>Acari</taxon>
        <taxon>Parasitiformes</taxon>
        <taxon>Ixodida</taxon>
        <taxon>Ixodoidea</taxon>
        <taxon>Ixodidae</taxon>
        <taxon>Rhipicephalinae</taxon>
        <taxon>Rhipicephalus</taxon>
        <taxon>Rhipicephalus</taxon>
    </lineage>
</organism>
<dbReference type="InterPro" id="IPR036420">
    <property type="entry name" value="BRCT_dom_sf"/>
</dbReference>
<reference evidence="3" key="2">
    <citation type="submission" date="2021-09" db="EMBL/GenBank/DDBJ databases">
        <authorList>
            <person name="Jia N."/>
            <person name="Wang J."/>
            <person name="Shi W."/>
            <person name="Du L."/>
            <person name="Sun Y."/>
            <person name="Zhan W."/>
            <person name="Jiang J."/>
            <person name="Wang Q."/>
            <person name="Zhang B."/>
            <person name="Ji P."/>
            <person name="Sakyi L.B."/>
            <person name="Cui X."/>
            <person name="Yuan T."/>
            <person name="Jiang B."/>
            <person name="Yang W."/>
            <person name="Lam T.T.-Y."/>
            <person name="Chang Q."/>
            <person name="Ding S."/>
            <person name="Wang X."/>
            <person name="Zhu J."/>
            <person name="Ruan X."/>
            <person name="Zhao L."/>
            <person name="Wei J."/>
            <person name="Que T."/>
            <person name="Du C."/>
            <person name="Cheng J."/>
            <person name="Dai P."/>
            <person name="Han X."/>
            <person name="Huang E."/>
            <person name="Gao Y."/>
            <person name="Liu J."/>
            <person name="Shao H."/>
            <person name="Ye R."/>
            <person name="Li L."/>
            <person name="Wei W."/>
            <person name="Wang X."/>
            <person name="Wang C."/>
            <person name="Huo Q."/>
            <person name="Li W."/>
            <person name="Guo W."/>
            <person name="Chen H."/>
            <person name="Chen S."/>
            <person name="Zhou L."/>
            <person name="Zhou L."/>
            <person name="Ni X."/>
            <person name="Tian J."/>
            <person name="Zhou Y."/>
            <person name="Sheng Y."/>
            <person name="Liu T."/>
            <person name="Pan Y."/>
            <person name="Xia L."/>
            <person name="Li J."/>
            <person name="Zhao F."/>
            <person name="Cao W."/>
        </authorList>
    </citation>
    <scope>NUCLEOTIDE SEQUENCE</scope>
    <source>
        <strain evidence="3">Rsan-2018</strain>
        <tissue evidence="3">Larvae</tissue>
    </source>
</reference>
<dbReference type="GO" id="GO:0000278">
    <property type="term" value="P:mitotic cell cycle"/>
    <property type="evidence" value="ECO:0007669"/>
    <property type="project" value="TreeGrafter"/>
</dbReference>
<dbReference type="AlphaFoldDB" id="A0A9D4T4S3"/>
<dbReference type="CDD" id="cd17716">
    <property type="entry name" value="BRCT_microcephalin_rpt1"/>
    <property type="match status" value="1"/>
</dbReference>
<evidence type="ECO:0000256" key="1">
    <source>
        <dbReference type="SAM" id="MobiDB-lite"/>
    </source>
</evidence>
<reference evidence="3" key="1">
    <citation type="journal article" date="2020" name="Cell">
        <title>Large-Scale Comparative Analyses of Tick Genomes Elucidate Their Genetic Diversity and Vector Capacities.</title>
        <authorList>
            <consortium name="Tick Genome and Microbiome Consortium (TIGMIC)"/>
            <person name="Jia N."/>
            <person name="Wang J."/>
            <person name="Shi W."/>
            <person name="Du L."/>
            <person name="Sun Y."/>
            <person name="Zhan W."/>
            <person name="Jiang J.F."/>
            <person name="Wang Q."/>
            <person name="Zhang B."/>
            <person name="Ji P."/>
            <person name="Bell-Sakyi L."/>
            <person name="Cui X.M."/>
            <person name="Yuan T.T."/>
            <person name="Jiang B.G."/>
            <person name="Yang W.F."/>
            <person name="Lam T.T."/>
            <person name="Chang Q.C."/>
            <person name="Ding S.J."/>
            <person name="Wang X.J."/>
            <person name="Zhu J.G."/>
            <person name="Ruan X.D."/>
            <person name="Zhao L."/>
            <person name="Wei J.T."/>
            <person name="Ye R.Z."/>
            <person name="Que T.C."/>
            <person name="Du C.H."/>
            <person name="Zhou Y.H."/>
            <person name="Cheng J.X."/>
            <person name="Dai P.F."/>
            <person name="Guo W.B."/>
            <person name="Han X.H."/>
            <person name="Huang E.J."/>
            <person name="Li L.F."/>
            <person name="Wei W."/>
            <person name="Gao Y.C."/>
            <person name="Liu J.Z."/>
            <person name="Shao H.Z."/>
            <person name="Wang X."/>
            <person name="Wang C.C."/>
            <person name="Yang T.C."/>
            <person name="Huo Q.B."/>
            <person name="Li W."/>
            <person name="Chen H.Y."/>
            <person name="Chen S.E."/>
            <person name="Zhou L.G."/>
            <person name="Ni X.B."/>
            <person name="Tian J.H."/>
            <person name="Sheng Y."/>
            <person name="Liu T."/>
            <person name="Pan Y.S."/>
            <person name="Xia L.Y."/>
            <person name="Li J."/>
            <person name="Zhao F."/>
            <person name="Cao W.C."/>
        </authorList>
    </citation>
    <scope>NUCLEOTIDE SEQUENCE</scope>
    <source>
        <strain evidence="3">Rsan-2018</strain>
    </source>
</reference>
<dbReference type="Pfam" id="PF12738">
    <property type="entry name" value="PTCB-BRCT"/>
    <property type="match status" value="1"/>
</dbReference>
<dbReference type="SUPFAM" id="SSF52113">
    <property type="entry name" value="BRCT domain"/>
    <property type="match status" value="2"/>
</dbReference>
<keyword evidence="4" id="KW-1185">Reference proteome</keyword>
<dbReference type="InterPro" id="IPR001357">
    <property type="entry name" value="BRCT_dom"/>
</dbReference>
<dbReference type="PANTHER" id="PTHR14625">
    <property type="entry name" value="MICROCEPHALIN"/>
    <property type="match status" value="1"/>
</dbReference>
<feature type="region of interest" description="Disordered" evidence="1">
    <location>
        <begin position="1"/>
        <end position="35"/>
    </location>
</feature>
<name>A0A9D4T4S3_RHISA</name>
<evidence type="ECO:0000313" key="3">
    <source>
        <dbReference type="EMBL" id="KAH7975537.1"/>
    </source>
</evidence>
<dbReference type="VEuPathDB" id="VectorBase:RSAN_046791"/>
<protein>
    <recommendedName>
        <fullName evidence="2">BRCT domain-containing protein</fullName>
    </recommendedName>
</protein>
<feature type="compositionally biased region" description="Low complexity" evidence="1">
    <location>
        <begin position="20"/>
        <end position="32"/>
    </location>
</feature>
<dbReference type="PANTHER" id="PTHR14625:SF3">
    <property type="entry name" value="MICROCEPHALIN"/>
    <property type="match status" value="1"/>
</dbReference>
<comment type="caution">
    <text evidence="3">The sequence shown here is derived from an EMBL/GenBank/DDBJ whole genome shotgun (WGS) entry which is preliminary data.</text>
</comment>
<dbReference type="SMART" id="SM00292">
    <property type="entry name" value="BRCT"/>
    <property type="match status" value="2"/>
</dbReference>
<dbReference type="EMBL" id="JABSTV010001246">
    <property type="protein sequence ID" value="KAH7975537.1"/>
    <property type="molecule type" value="Genomic_DNA"/>
</dbReference>
<feature type="domain" description="BRCT" evidence="2">
    <location>
        <begin position="304"/>
        <end position="369"/>
    </location>
</feature>
<accession>A0A9D4T4S3</accession>
<proteinExistence type="predicted"/>
<dbReference type="Proteomes" id="UP000821837">
    <property type="component" value="Chromosome 10"/>
</dbReference>
<sequence length="472" mass="51500">MGSTSSERTPPPKKVKFAATPKTPGTPRTGPGVPESVYRELLTGPPTNPDGPMRDVCAFIEVRVGTEDVSSTFESLMTRLGATVRRHLGPSVTHVVFREGRVSTRKRALQMAIPIVGPLWVEECLAQNRLASPERFPPFVSAAYDCPILSRKIRKPRSWRTKVDSPSPVRRRQRPRLLDLRCEVLLDEAVLSPNTQRLQDIVTKVKTQVLGKVAVPRKCLLSGVSSSFPLVHPSGLMNTREAQEPHTPLKELAQVEQGPLPGLPSGKDRRISRRSLEDFSTDVSRARARALSRASWLEGPSVALGGFTTAAEVTDRTTHVICGTVAGKPRRTLHVLFALARGNCWLLPVRWAYQSLESGRWLEEGAFAFSRPRLAVGKKRKLSGCLVADAPLLDGRGPFYIGPATAPPPDRVRDLLLLLGAEGVLLSWAVRKGGDPLRLLYGVDSQGNVCDRGYQQPLPGVPGSGQNTTGLT</sequence>
<dbReference type="InterPro" id="IPR022047">
    <property type="entry name" value="Microcephalin-like"/>
</dbReference>
<dbReference type="CDD" id="cd17736">
    <property type="entry name" value="BRCT_microcephalin_rpt2"/>
    <property type="match status" value="1"/>
</dbReference>
<feature type="domain" description="BRCT" evidence="2">
    <location>
        <begin position="48"/>
        <end position="138"/>
    </location>
</feature>
<dbReference type="VEuPathDB" id="VectorBase:RSAN_048020"/>
<evidence type="ECO:0000259" key="2">
    <source>
        <dbReference type="PROSITE" id="PS50172"/>
    </source>
</evidence>
<dbReference type="PROSITE" id="PS50172">
    <property type="entry name" value="BRCT"/>
    <property type="match status" value="2"/>
</dbReference>